<evidence type="ECO:0000313" key="3">
    <source>
        <dbReference type="Proteomes" id="UP000314294"/>
    </source>
</evidence>
<gene>
    <name evidence="2" type="ORF">EYF80_026158</name>
</gene>
<evidence type="ECO:0000256" key="1">
    <source>
        <dbReference type="SAM" id="MobiDB-lite"/>
    </source>
</evidence>
<feature type="region of interest" description="Disordered" evidence="1">
    <location>
        <begin position="1"/>
        <end position="78"/>
    </location>
</feature>
<comment type="caution">
    <text evidence="2">The sequence shown here is derived from an EMBL/GenBank/DDBJ whole genome shotgun (WGS) entry which is preliminary data.</text>
</comment>
<dbReference type="EMBL" id="SRLO01000269">
    <property type="protein sequence ID" value="TNN63622.1"/>
    <property type="molecule type" value="Genomic_DNA"/>
</dbReference>
<proteinExistence type="predicted"/>
<name>A0A4Z2HFP1_9TELE</name>
<evidence type="ECO:0000313" key="2">
    <source>
        <dbReference type="EMBL" id="TNN63622.1"/>
    </source>
</evidence>
<keyword evidence="3" id="KW-1185">Reference proteome</keyword>
<feature type="compositionally biased region" description="Basic residues" evidence="1">
    <location>
        <begin position="47"/>
        <end position="57"/>
    </location>
</feature>
<reference evidence="2 3" key="1">
    <citation type="submission" date="2019-03" db="EMBL/GenBank/DDBJ databases">
        <title>First draft genome of Liparis tanakae, snailfish: a comprehensive survey of snailfish specific genes.</title>
        <authorList>
            <person name="Kim W."/>
            <person name="Song I."/>
            <person name="Jeong J.-H."/>
            <person name="Kim D."/>
            <person name="Kim S."/>
            <person name="Ryu S."/>
            <person name="Song J.Y."/>
            <person name="Lee S.K."/>
        </authorList>
    </citation>
    <scope>NUCLEOTIDE SEQUENCE [LARGE SCALE GENOMIC DNA]</scope>
    <source>
        <tissue evidence="2">Muscle</tissue>
    </source>
</reference>
<feature type="compositionally biased region" description="Basic and acidic residues" evidence="1">
    <location>
        <begin position="58"/>
        <end position="78"/>
    </location>
</feature>
<dbReference type="OrthoDB" id="946068at2759"/>
<organism evidence="2 3">
    <name type="scientific">Liparis tanakae</name>
    <name type="common">Tanaka's snailfish</name>
    <dbReference type="NCBI Taxonomy" id="230148"/>
    <lineage>
        <taxon>Eukaryota</taxon>
        <taxon>Metazoa</taxon>
        <taxon>Chordata</taxon>
        <taxon>Craniata</taxon>
        <taxon>Vertebrata</taxon>
        <taxon>Euteleostomi</taxon>
        <taxon>Actinopterygii</taxon>
        <taxon>Neopterygii</taxon>
        <taxon>Teleostei</taxon>
        <taxon>Neoteleostei</taxon>
        <taxon>Acanthomorphata</taxon>
        <taxon>Eupercaria</taxon>
        <taxon>Perciformes</taxon>
        <taxon>Cottioidei</taxon>
        <taxon>Cottales</taxon>
        <taxon>Liparidae</taxon>
        <taxon>Liparis</taxon>
    </lineage>
</organism>
<accession>A0A4Z2HFP1</accession>
<sequence>MAMAALRDPQRGQRASIDCSAGSSCRPRCSEILRSPEKEGGEGRPSFWKKKKKKKHTNNREGSVKGASESHRADVASEFPPTDRLRCALFTFLPPGSSLIVPL</sequence>
<dbReference type="Proteomes" id="UP000314294">
    <property type="component" value="Unassembled WGS sequence"/>
</dbReference>
<protein>
    <submittedName>
        <fullName evidence="2">Uncharacterized protein</fullName>
    </submittedName>
</protein>
<feature type="compositionally biased region" description="Basic and acidic residues" evidence="1">
    <location>
        <begin position="28"/>
        <end position="42"/>
    </location>
</feature>
<dbReference type="AlphaFoldDB" id="A0A4Z2HFP1"/>